<reference evidence="1 2" key="2">
    <citation type="journal article" date="2022" name="Mol. Ecol. Resour.">
        <title>The genomes of chicory, endive, great burdock and yacon provide insights into Asteraceae paleo-polyploidization history and plant inulin production.</title>
        <authorList>
            <person name="Fan W."/>
            <person name="Wang S."/>
            <person name="Wang H."/>
            <person name="Wang A."/>
            <person name="Jiang F."/>
            <person name="Liu H."/>
            <person name="Zhao H."/>
            <person name="Xu D."/>
            <person name="Zhang Y."/>
        </authorList>
    </citation>
    <scope>NUCLEOTIDE SEQUENCE [LARGE SCALE GENOMIC DNA]</scope>
    <source>
        <strain evidence="2">cv. Punajuju</strain>
        <tissue evidence="1">Leaves</tissue>
    </source>
</reference>
<dbReference type="EMBL" id="CM042012">
    <property type="protein sequence ID" value="KAI3751136.1"/>
    <property type="molecule type" value="Genomic_DNA"/>
</dbReference>
<reference evidence="2" key="1">
    <citation type="journal article" date="2022" name="Mol. Ecol. Resour.">
        <title>The genomes of chicory, endive, great burdock and yacon provide insights into Asteraceae palaeo-polyploidization history and plant inulin production.</title>
        <authorList>
            <person name="Fan W."/>
            <person name="Wang S."/>
            <person name="Wang H."/>
            <person name="Wang A."/>
            <person name="Jiang F."/>
            <person name="Liu H."/>
            <person name="Zhao H."/>
            <person name="Xu D."/>
            <person name="Zhang Y."/>
        </authorList>
    </citation>
    <scope>NUCLEOTIDE SEQUENCE [LARGE SCALE GENOMIC DNA]</scope>
    <source>
        <strain evidence="2">cv. Punajuju</strain>
    </source>
</reference>
<name>A0ACB9DY26_CICIN</name>
<keyword evidence="2" id="KW-1185">Reference proteome</keyword>
<organism evidence="1 2">
    <name type="scientific">Cichorium intybus</name>
    <name type="common">Chicory</name>
    <dbReference type="NCBI Taxonomy" id="13427"/>
    <lineage>
        <taxon>Eukaryota</taxon>
        <taxon>Viridiplantae</taxon>
        <taxon>Streptophyta</taxon>
        <taxon>Embryophyta</taxon>
        <taxon>Tracheophyta</taxon>
        <taxon>Spermatophyta</taxon>
        <taxon>Magnoliopsida</taxon>
        <taxon>eudicotyledons</taxon>
        <taxon>Gunneridae</taxon>
        <taxon>Pentapetalae</taxon>
        <taxon>asterids</taxon>
        <taxon>campanulids</taxon>
        <taxon>Asterales</taxon>
        <taxon>Asteraceae</taxon>
        <taxon>Cichorioideae</taxon>
        <taxon>Cichorieae</taxon>
        <taxon>Cichoriinae</taxon>
        <taxon>Cichorium</taxon>
    </lineage>
</organism>
<dbReference type="Proteomes" id="UP001055811">
    <property type="component" value="Linkage Group LG04"/>
</dbReference>
<comment type="caution">
    <text evidence="1">The sequence shown here is derived from an EMBL/GenBank/DDBJ whole genome shotgun (WGS) entry which is preliminary data.</text>
</comment>
<accession>A0ACB9DY26</accession>
<protein>
    <submittedName>
        <fullName evidence="1">Uncharacterized protein</fullName>
    </submittedName>
</protein>
<evidence type="ECO:0000313" key="2">
    <source>
        <dbReference type="Proteomes" id="UP001055811"/>
    </source>
</evidence>
<evidence type="ECO:0000313" key="1">
    <source>
        <dbReference type="EMBL" id="KAI3751136.1"/>
    </source>
</evidence>
<proteinExistence type="predicted"/>
<gene>
    <name evidence="1" type="ORF">L2E82_22182</name>
</gene>
<sequence length="73" mass="8446">MGHFTDYPCLLSIGYLAGLALRKPNKIKSYSGLNFFIHQPVITVYLDTEFQFSRTITIRSKLMRFMILEGTLQ</sequence>